<dbReference type="InterPro" id="IPR051082">
    <property type="entry name" value="Pentapeptide-BTB/POZ_domain"/>
</dbReference>
<evidence type="ECO:0000313" key="1">
    <source>
        <dbReference type="EMBL" id="BAY53284.1"/>
    </source>
</evidence>
<protein>
    <submittedName>
        <fullName evidence="1">Pentapeptide repeat-containing protein</fullName>
    </submittedName>
</protein>
<proteinExistence type="predicted"/>
<dbReference type="EMBL" id="AP018203">
    <property type="protein sequence ID" value="BAY53284.1"/>
    <property type="molecule type" value="Genomic_DNA"/>
</dbReference>
<accession>A0A1Z4J944</accession>
<dbReference type="Pfam" id="PF13599">
    <property type="entry name" value="Pentapeptide_4"/>
    <property type="match status" value="1"/>
</dbReference>
<dbReference type="PANTHER" id="PTHR14136">
    <property type="entry name" value="BTB_POZ DOMAIN-CONTAINING PROTEIN KCTD9"/>
    <property type="match status" value="1"/>
</dbReference>
<keyword evidence="2" id="KW-1185">Reference proteome</keyword>
<dbReference type="InterPro" id="IPR001646">
    <property type="entry name" value="5peptide_repeat"/>
</dbReference>
<organism evidence="1 2">
    <name type="scientific">Leptolyngbya boryana NIES-2135</name>
    <dbReference type="NCBI Taxonomy" id="1973484"/>
    <lineage>
        <taxon>Bacteria</taxon>
        <taxon>Bacillati</taxon>
        <taxon>Cyanobacteriota</taxon>
        <taxon>Cyanophyceae</taxon>
        <taxon>Leptolyngbyales</taxon>
        <taxon>Leptolyngbyaceae</taxon>
        <taxon>Leptolyngbya group</taxon>
        <taxon>Leptolyngbya</taxon>
    </lineage>
</organism>
<sequence length="440" mass="49730">MSNNQCLVDILKKGSGYWNSWRLENPEKKLIVGNINFRGQDLNGLDLQGANLNGIDFSGANLREINLQQANLFQADFRETSLEDVDFSSSNLTNAYLNNLDLRGTKFLAAQLDGANLQKSNLQGVNLERTLSRGTNFYEANLEKSHFYQAALHQADLSFAKLNSANLVQAGLIRSDLSNSDLSEADLTEAELVGAWLRNTKFCKANLTRAKLLNSQLSEADFAKATLVDCWVYGISAWEIKNLDTATQKNLIITRDDEPIITVDDLEIAQFIHILLSNQKIRRVIDTITSKVVLILGRFTSERKAILDALREELRNRNYSSVVFDFEKPSERDLTETVSTLAHLSRFVIADITDAKSIPQELQRIIPSLPSLPIQPIILDSQHEYAMFRDFGAYRSVLPPHRYQCIEQLIVSLDEKVIAPALERAQEIAKQRRDFEAHFK</sequence>
<name>A0A1Z4J944_LEPBY</name>
<dbReference type="PANTHER" id="PTHR14136:SF17">
    <property type="entry name" value="BTB_POZ DOMAIN-CONTAINING PROTEIN KCTD9"/>
    <property type="match status" value="1"/>
</dbReference>
<evidence type="ECO:0000313" key="2">
    <source>
        <dbReference type="Proteomes" id="UP000217895"/>
    </source>
</evidence>
<dbReference type="AlphaFoldDB" id="A0A1Z4J944"/>
<gene>
    <name evidence="1" type="ORF">NIES2135_00860</name>
</gene>
<dbReference type="Proteomes" id="UP000217895">
    <property type="component" value="Chromosome"/>
</dbReference>
<dbReference type="Gene3D" id="2.160.20.80">
    <property type="entry name" value="E3 ubiquitin-protein ligase SopA"/>
    <property type="match status" value="2"/>
</dbReference>
<dbReference type="SUPFAM" id="SSF141571">
    <property type="entry name" value="Pentapeptide repeat-like"/>
    <property type="match status" value="1"/>
</dbReference>
<reference evidence="1 2" key="1">
    <citation type="submission" date="2017-06" db="EMBL/GenBank/DDBJ databases">
        <title>Genome sequencing of cyanobaciteial culture collection at National Institute for Environmental Studies (NIES).</title>
        <authorList>
            <person name="Hirose Y."/>
            <person name="Shimura Y."/>
            <person name="Fujisawa T."/>
            <person name="Nakamura Y."/>
            <person name="Kawachi M."/>
        </authorList>
    </citation>
    <scope>NUCLEOTIDE SEQUENCE [LARGE SCALE GENOMIC DNA]</scope>
    <source>
        <strain evidence="1 2">NIES-2135</strain>
    </source>
</reference>
<dbReference type="Pfam" id="PF00805">
    <property type="entry name" value="Pentapeptide"/>
    <property type="match status" value="2"/>
</dbReference>